<dbReference type="RefSeq" id="WP_006671425.1">
    <property type="nucleotide sequence ID" value="NZ_AOMA01000017.1"/>
</dbReference>
<keyword evidence="3" id="KW-1185">Reference proteome</keyword>
<dbReference type="STRING" id="1227454.C446_02265"/>
<evidence type="ECO:0000313" key="3">
    <source>
        <dbReference type="Proteomes" id="UP000011607"/>
    </source>
</evidence>
<dbReference type="eggNOG" id="arCOG02079">
    <property type="taxonomic scope" value="Archaea"/>
</dbReference>
<feature type="compositionally biased region" description="Basic and acidic residues" evidence="1">
    <location>
        <begin position="567"/>
        <end position="576"/>
    </location>
</feature>
<sequence length="674" mass="73616">MRRTRIAALVFVVFLVASFPLITSVAAADEPDFEVYVPENIVEPGEETNLELEIRNAASPYEDDSDVGDAPPTEARDVTVALNETDAPVDVKTNETPMPTMSAQTLFSESFTIAVDEDAEAGTYQLEAEIEYAYDEDDSSTDTETVEIVVEERARFDAGNVTSNLVVGDRGTVTLELENTGVENASNAVVQFDSPDPNVQTIDPTTDESELQTAGSEEYVGDWEINETTTVKAAMDVDSDAVARTYPVSVTVDFRDEDGVDRTSREVRVGADTAPEQQFVAEDLTTDLYVGEDGTVEGKIVNDGPMPVENAVIVVDDGEDGIVPELEGGLGSGSNVYPRETQYAVGDLKPGDSEPFEFRVGIGGEAEPGPRIMEADVRYRNIHDDVRMTHDPIDVPLEVAPERDEFDVEILNATQEVGDTQKISLEVTNAKAETVTDIEAELYTNDPLDSDGGGGFIPALDPGESATVTFEVEVEGDATPQTYPLRMDFRYDDERSNSQLTDTYRIPLEVVEPDRRLSPLGIAIIVGTFGILAAASWRFRDEIEDAADGVPVLERTSEVHPFAPIARRIDERRSDTRSTTGTDTGYGGHAPVDSSIDPDSSLSDGRIDDVMDETEMGQSAEDEQFEFGEGSEVDETGKADDFDERQWDRSDRHSGDQEHHEPDHDDRADSDTDP</sequence>
<feature type="region of interest" description="Disordered" evidence="1">
    <location>
        <begin position="564"/>
        <end position="674"/>
    </location>
</feature>
<accession>M0MIR5</accession>
<dbReference type="Gene3D" id="2.60.40.10">
    <property type="entry name" value="Immunoglobulins"/>
    <property type="match status" value="1"/>
</dbReference>
<evidence type="ECO:0000313" key="2">
    <source>
        <dbReference type="EMBL" id="EMA45556.1"/>
    </source>
</evidence>
<comment type="caution">
    <text evidence="2">The sequence shown here is derived from an EMBL/GenBank/DDBJ whole genome shotgun (WGS) entry which is preliminary data.</text>
</comment>
<name>M0MIR5_9EURY</name>
<gene>
    <name evidence="2" type="ORF">C446_02265</name>
</gene>
<dbReference type="AlphaFoldDB" id="M0MIR5"/>
<feature type="compositionally biased region" description="Basic and acidic residues" evidence="1">
    <location>
        <begin position="635"/>
        <end position="674"/>
    </location>
</feature>
<proteinExistence type="predicted"/>
<dbReference type="InterPro" id="IPR013783">
    <property type="entry name" value="Ig-like_fold"/>
</dbReference>
<feature type="compositionally biased region" description="Acidic residues" evidence="1">
    <location>
        <begin position="610"/>
        <end position="634"/>
    </location>
</feature>
<reference evidence="2 3" key="1">
    <citation type="journal article" date="2014" name="PLoS Genet.">
        <title>Phylogenetically driven sequencing of extremely halophilic archaea reveals strategies for static and dynamic osmo-response.</title>
        <authorList>
            <person name="Becker E.A."/>
            <person name="Seitzer P.M."/>
            <person name="Tritt A."/>
            <person name="Larsen D."/>
            <person name="Krusor M."/>
            <person name="Yao A.I."/>
            <person name="Wu D."/>
            <person name="Madern D."/>
            <person name="Eisen J.A."/>
            <person name="Darling A.E."/>
            <person name="Facciotti M.T."/>
        </authorList>
    </citation>
    <scope>NUCLEOTIDE SEQUENCE [LARGE SCALE GENOMIC DNA]</scope>
    <source>
        <strain evidence="2 3">JCM 10879</strain>
    </source>
</reference>
<dbReference type="EMBL" id="AOMA01000017">
    <property type="protein sequence ID" value="EMA45556.1"/>
    <property type="molecule type" value="Genomic_DNA"/>
</dbReference>
<dbReference type="PANTHER" id="PTHR35902">
    <property type="entry name" value="S-LAYER DOMAIN-LIKE PROTEIN-RELATED"/>
    <property type="match status" value="1"/>
</dbReference>
<feature type="compositionally biased region" description="Low complexity" evidence="1">
    <location>
        <begin position="593"/>
        <end position="604"/>
    </location>
</feature>
<evidence type="ECO:0000256" key="1">
    <source>
        <dbReference type="SAM" id="MobiDB-lite"/>
    </source>
</evidence>
<evidence type="ECO:0008006" key="4">
    <source>
        <dbReference type="Google" id="ProtNLM"/>
    </source>
</evidence>
<dbReference type="PANTHER" id="PTHR35902:SF3">
    <property type="entry name" value="NPCBM-ASSOCIATED, NEW3 DOMAIN OF ALPHA-GALACTOSIDASE"/>
    <property type="match status" value="1"/>
</dbReference>
<organism evidence="2 3">
    <name type="scientific">Halobiforma nitratireducens JCM 10879</name>
    <dbReference type="NCBI Taxonomy" id="1227454"/>
    <lineage>
        <taxon>Archaea</taxon>
        <taxon>Methanobacteriati</taxon>
        <taxon>Methanobacteriota</taxon>
        <taxon>Stenosarchaea group</taxon>
        <taxon>Halobacteria</taxon>
        <taxon>Halobacteriales</taxon>
        <taxon>Natrialbaceae</taxon>
        <taxon>Halobiforma</taxon>
    </lineage>
</organism>
<protein>
    <recommendedName>
        <fullName evidence="4">Alpha-galactosidase NEW3 domain-containing protein</fullName>
    </recommendedName>
</protein>
<dbReference type="PATRIC" id="fig|1227454.3.peg.452"/>
<dbReference type="Proteomes" id="UP000011607">
    <property type="component" value="Unassembled WGS sequence"/>
</dbReference>